<evidence type="ECO:0000259" key="1">
    <source>
        <dbReference type="SMART" id="SM00460"/>
    </source>
</evidence>
<dbReference type="OrthoDB" id="9804023at2"/>
<keyword evidence="2" id="KW-0645">Protease</keyword>
<proteinExistence type="predicted"/>
<dbReference type="GO" id="GO:0006508">
    <property type="term" value="P:proteolysis"/>
    <property type="evidence" value="ECO:0007669"/>
    <property type="project" value="UniProtKB-KW"/>
</dbReference>
<reference evidence="2 3" key="1">
    <citation type="submission" date="2016-10" db="EMBL/GenBank/DDBJ databases">
        <authorList>
            <person name="de Groot N.N."/>
        </authorList>
    </citation>
    <scope>NUCLEOTIDE SEQUENCE [LARGE SCALE GENOMIC DNA]</scope>
    <source>
        <strain evidence="2 3">DSM 23042</strain>
    </source>
</reference>
<dbReference type="InterPro" id="IPR013589">
    <property type="entry name" value="Bac_transglu_N"/>
</dbReference>
<dbReference type="PANTHER" id="PTHR33490:SF7">
    <property type="entry name" value="BLR2979 PROTEIN"/>
    <property type="match status" value="1"/>
</dbReference>
<protein>
    <submittedName>
        <fullName evidence="2">Transglutaminase-like enzyme, putative cysteine protease</fullName>
    </submittedName>
</protein>
<gene>
    <name evidence="2" type="ORF">SAMN04490244_11030</name>
</gene>
<organism evidence="2 3">
    <name type="scientific">Tranquillimonas rosea</name>
    <dbReference type="NCBI Taxonomy" id="641238"/>
    <lineage>
        <taxon>Bacteria</taxon>
        <taxon>Pseudomonadati</taxon>
        <taxon>Pseudomonadota</taxon>
        <taxon>Alphaproteobacteria</taxon>
        <taxon>Rhodobacterales</taxon>
        <taxon>Roseobacteraceae</taxon>
        <taxon>Tranquillimonas</taxon>
    </lineage>
</organism>
<sequence length="292" mass="31388">MIYDITARITTSYIPAAGAGRHVVRLEPLSIPGTQRLIAGEVRADPPPDERLDRTDFFGNAVTECAYLAGLDALTFSLRATVERLAQPVTLDLSPPLPRLAAELDERPSLAADAPHHFLAASDRVAPLPAITRYAREVTAGASTTLETVRALGAALHRDMSFDPSATTVETLPIEAFEARHGVCQDFAHVMIAALRGLGVPAAYVSGFLRTLPPPGQERLEGADAMHAWIRAWTGIETGWIEFDPTNDCLAGTDHIVVGYGRDYGDVAPVRGILRLSGRQKGTQAVDVVPRP</sequence>
<dbReference type="SUPFAM" id="SSF54001">
    <property type="entry name" value="Cysteine proteinases"/>
    <property type="match status" value="1"/>
</dbReference>
<dbReference type="STRING" id="641238.SAMN04490244_11030"/>
<keyword evidence="3" id="KW-1185">Reference proteome</keyword>
<dbReference type="AlphaFoldDB" id="A0A1H9WBN9"/>
<dbReference type="Gene3D" id="3.10.620.30">
    <property type="match status" value="1"/>
</dbReference>
<accession>A0A1H9WBN9</accession>
<dbReference type="EMBL" id="FOGU01000010">
    <property type="protein sequence ID" value="SES31209.1"/>
    <property type="molecule type" value="Genomic_DNA"/>
</dbReference>
<dbReference type="RefSeq" id="WP_092695311.1">
    <property type="nucleotide sequence ID" value="NZ_FOGU01000010.1"/>
</dbReference>
<evidence type="ECO:0000313" key="3">
    <source>
        <dbReference type="Proteomes" id="UP000198885"/>
    </source>
</evidence>
<dbReference type="Proteomes" id="UP000198885">
    <property type="component" value="Unassembled WGS sequence"/>
</dbReference>
<name>A0A1H9WBN9_9RHOB</name>
<dbReference type="InterPro" id="IPR038765">
    <property type="entry name" value="Papain-like_cys_pep_sf"/>
</dbReference>
<dbReference type="SMART" id="SM00460">
    <property type="entry name" value="TGc"/>
    <property type="match status" value="1"/>
</dbReference>
<keyword evidence="2" id="KW-0378">Hydrolase</keyword>
<dbReference type="InterPro" id="IPR002931">
    <property type="entry name" value="Transglutaminase-like"/>
</dbReference>
<dbReference type="Pfam" id="PF08379">
    <property type="entry name" value="Bact_transglu_N"/>
    <property type="match status" value="1"/>
</dbReference>
<feature type="domain" description="Transglutaminase-like" evidence="1">
    <location>
        <begin position="176"/>
        <end position="247"/>
    </location>
</feature>
<dbReference type="Pfam" id="PF01841">
    <property type="entry name" value="Transglut_core"/>
    <property type="match status" value="1"/>
</dbReference>
<evidence type="ECO:0000313" key="2">
    <source>
        <dbReference type="EMBL" id="SES31209.1"/>
    </source>
</evidence>
<dbReference type="PANTHER" id="PTHR33490">
    <property type="entry name" value="BLR5614 PROTEIN-RELATED"/>
    <property type="match status" value="1"/>
</dbReference>
<dbReference type="GO" id="GO:0008233">
    <property type="term" value="F:peptidase activity"/>
    <property type="evidence" value="ECO:0007669"/>
    <property type="project" value="UniProtKB-KW"/>
</dbReference>